<name>A0A2U1P7A5_ARTAN</name>
<keyword evidence="3" id="KW-0560">Oxidoreductase</keyword>
<proteinExistence type="inferred from homology"/>
<evidence type="ECO:0000313" key="5">
    <source>
        <dbReference type="Proteomes" id="UP000245207"/>
    </source>
</evidence>
<evidence type="ECO:0000256" key="2">
    <source>
        <dbReference type="ARBA" id="ARBA00022857"/>
    </source>
</evidence>
<dbReference type="PANTHER" id="PTHR43490:SF135">
    <property type="entry name" value="OS02G0640800 PROTEIN"/>
    <property type="match status" value="1"/>
</dbReference>
<dbReference type="InterPro" id="IPR002347">
    <property type="entry name" value="SDR_fam"/>
</dbReference>
<dbReference type="Gene3D" id="3.40.50.720">
    <property type="entry name" value="NAD(P)-binding Rossmann-like Domain"/>
    <property type="match status" value="1"/>
</dbReference>
<dbReference type="GO" id="GO:0016491">
    <property type="term" value="F:oxidoreductase activity"/>
    <property type="evidence" value="ECO:0007669"/>
    <property type="project" value="UniProtKB-KW"/>
</dbReference>
<dbReference type="OrthoDB" id="1933717at2759"/>
<evidence type="ECO:0000313" key="4">
    <source>
        <dbReference type="EMBL" id="PWA81629.1"/>
    </source>
</evidence>
<evidence type="ECO:0000256" key="1">
    <source>
        <dbReference type="ARBA" id="ARBA00006484"/>
    </source>
</evidence>
<dbReference type="AlphaFoldDB" id="A0A2U1P7A5"/>
<dbReference type="Proteomes" id="UP000245207">
    <property type="component" value="Unassembled WGS sequence"/>
</dbReference>
<comment type="caution">
    <text evidence="4">The sequence shown here is derived from an EMBL/GenBank/DDBJ whole genome shotgun (WGS) entry which is preliminary data.</text>
</comment>
<organism evidence="4 5">
    <name type="scientific">Artemisia annua</name>
    <name type="common">Sweet wormwood</name>
    <dbReference type="NCBI Taxonomy" id="35608"/>
    <lineage>
        <taxon>Eukaryota</taxon>
        <taxon>Viridiplantae</taxon>
        <taxon>Streptophyta</taxon>
        <taxon>Embryophyta</taxon>
        <taxon>Tracheophyta</taxon>
        <taxon>Spermatophyta</taxon>
        <taxon>Magnoliopsida</taxon>
        <taxon>eudicotyledons</taxon>
        <taxon>Gunneridae</taxon>
        <taxon>Pentapetalae</taxon>
        <taxon>asterids</taxon>
        <taxon>campanulids</taxon>
        <taxon>Asterales</taxon>
        <taxon>Asteraceae</taxon>
        <taxon>Asteroideae</taxon>
        <taxon>Anthemideae</taxon>
        <taxon>Artemisiinae</taxon>
        <taxon>Artemisia</taxon>
    </lineage>
</organism>
<gene>
    <name evidence="4" type="ORF">CTI12_AA180940</name>
</gene>
<reference evidence="4 5" key="1">
    <citation type="journal article" date="2018" name="Mol. Plant">
        <title>The genome of Artemisia annua provides insight into the evolution of Asteraceae family and artemisinin biosynthesis.</title>
        <authorList>
            <person name="Shen Q."/>
            <person name="Zhang L."/>
            <person name="Liao Z."/>
            <person name="Wang S."/>
            <person name="Yan T."/>
            <person name="Shi P."/>
            <person name="Liu M."/>
            <person name="Fu X."/>
            <person name="Pan Q."/>
            <person name="Wang Y."/>
            <person name="Lv Z."/>
            <person name="Lu X."/>
            <person name="Zhang F."/>
            <person name="Jiang W."/>
            <person name="Ma Y."/>
            <person name="Chen M."/>
            <person name="Hao X."/>
            <person name="Li L."/>
            <person name="Tang Y."/>
            <person name="Lv G."/>
            <person name="Zhou Y."/>
            <person name="Sun X."/>
            <person name="Brodelius P.E."/>
            <person name="Rose J.K.C."/>
            <person name="Tang K."/>
        </authorList>
    </citation>
    <scope>NUCLEOTIDE SEQUENCE [LARGE SCALE GENOMIC DNA]</scope>
    <source>
        <strain evidence="5">cv. Huhao1</strain>
        <tissue evidence="4">Leaf</tissue>
    </source>
</reference>
<dbReference type="STRING" id="35608.A0A2U1P7A5"/>
<sequence>MSAYKLSKAALNAYTRLTAKKFPNIIVNCVHPGHVVADMTSQTGFIIVEEGAKGLVMATLLPNDGPFGVYFDATNFINIFDIKRMNALQ</sequence>
<dbReference type="GO" id="GO:0016020">
    <property type="term" value="C:membrane"/>
    <property type="evidence" value="ECO:0007669"/>
    <property type="project" value="TreeGrafter"/>
</dbReference>
<dbReference type="EMBL" id="PKPP01001566">
    <property type="protein sequence ID" value="PWA81629.1"/>
    <property type="molecule type" value="Genomic_DNA"/>
</dbReference>
<dbReference type="InterPro" id="IPR036291">
    <property type="entry name" value="NAD(P)-bd_dom_sf"/>
</dbReference>
<keyword evidence="2" id="KW-0521">NADP</keyword>
<protein>
    <submittedName>
        <fullName evidence="4">Glucose/ribitol dehydrogenase</fullName>
    </submittedName>
</protein>
<dbReference type="SUPFAM" id="SSF51735">
    <property type="entry name" value="NAD(P)-binding Rossmann-fold domains"/>
    <property type="match status" value="1"/>
</dbReference>
<comment type="similarity">
    <text evidence="1">Belongs to the short-chain dehydrogenases/reductases (SDR) family.</text>
</comment>
<accession>A0A2U1P7A5</accession>
<dbReference type="PRINTS" id="PR00081">
    <property type="entry name" value="GDHRDH"/>
</dbReference>
<dbReference type="PANTHER" id="PTHR43490">
    <property type="entry name" value="(+)-NEOMENTHOL DEHYDROGENASE"/>
    <property type="match status" value="1"/>
</dbReference>
<keyword evidence="5" id="KW-1185">Reference proteome</keyword>
<evidence type="ECO:0000256" key="3">
    <source>
        <dbReference type="ARBA" id="ARBA00023002"/>
    </source>
</evidence>